<keyword evidence="2" id="KW-1185">Reference proteome</keyword>
<comment type="caution">
    <text evidence="1">The sequence shown here is derived from an EMBL/GenBank/DDBJ whole genome shotgun (WGS) entry which is preliminary data.</text>
</comment>
<accession>A0AAV4RD85</accession>
<name>A0AAV4RD85_CAEEX</name>
<proteinExistence type="predicted"/>
<reference evidence="1 2" key="1">
    <citation type="submission" date="2021-06" db="EMBL/GenBank/DDBJ databases">
        <title>Caerostris extrusa draft genome.</title>
        <authorList>
            <person name="Kono N."/>
            <person name="Arakawa K."/>
        </authorList>
    </citation>
    <scope>NUCLEOTIDE SEQUENCE [LARGE SCALE GENOMIC DNA]</scope>
</reference>
<dbReference type="Proteomes" id="UP001054945">
    <property type="component" value="Unassembled WGS sequence"/>
</dbReference>
<protein>
    <submittedName>
        <fullName evidence="1">Uncharacterized protein</fullName>
    </submittedName>
</protein>
<evidence type="ECO:0000313" key="1">
    <source>
        <dbReference type="EMBL" id="GIY19834.1"/>
    </source>
</evidence>
<dbReference type="AlphaFoldDB" id="A0AAV4RD85"/>
<evidence type="ECO:0000313" key="2">
    <source>
        <dbReference type="Proteomes" id="UP001054945"/>
    </source>
</evidence>
<gene>
    <name evidence="1" type="ORF">CEXT_63221</name>
</gene>
<dbReference type="EMBL" id="BPLR01007800">
    <property type="protein sequence ID" value="GIY19834.1"/>
    <property type="molecule type" value="Genomic_DNA"/>
</dbReference>
<sequence>PKTRQESVIWHAAKYWNRWQGWPRSINQRRRVDSEVFCFPPPLPNFDPFALVFRMPHSGVVGILDVESLVVCGVVYVPHGFRYGLL</sequence>
<feature type="non-terminal residue" evidence="1">
    <location>
        <position position="1"/>
    </location>
</feature>
<organism evidence="1 2">
    <name type="scientific">Caerostris extrusa</name>
    <name type="common">Bark spider</name>
    <name type="synonym">Caerostris bankana</name>
    <dbReference type="NCBI Taxonomy" id="172846"/>
    <lineage>
        <taxon>Eukaryota</taxon>
        <taxon>Metazoa</taxon>
        <taxon>Ecdysozoa</taxon>
        <taxon>Arthropoda</taxon>
        <taxon>Chelicerata</taxon>
        <taxon>Arachnida</taxon>
        <taxon>Araneae</taxon>
        <taxon>Araneomorphae</taxon>
        <taxon>Entelegynae</taxon>
        <taxon>Araneoidea</taxon>
        <taxon>Araneidae</taxon>
        <taxon>Caerostris</taxon>
    </lineage>
</organism>